<feature type="binding site" evidence="5">
    <location>
        <position position="145"/>
    </location>
    <ligand>
        <name>GTP</name>
        <dbReference type="ChEBI" id="CHEBI:37565"/>
    </ligand>
</feature>
<evidence type="ECO:0000259" key="8">
    <source>
        <dbReference type="Pfam" id="PF21011"/>
    </source>
</evidence>
<keyword evidence="4 5" id="KW-0342">GTP-binding</keyword>
<feature type="region of interest" description="Disordered" evidence="6">
    <location>
        <begin position="360"/>
        <end position="423"/>
    </location>
</feature>
<evidence type="ECO:0000256" key="2">
    <source>
        <dbReference type="ARBA" id="ARBA00022741"/>
    </source>
</evidence>
<evidence type="ECO:0000259" key="7">
    <source>
        <dbReference type="Pfam" id="PF00091"/>
    </source>
</evidence>
<dbReference type="OrthoDB" id="329751at2157"/>
<dbReference type="Pfam" id="PF00091">
    <property type="entry name" value="Tubulin"/>
    <property type="match status" value="1"/>
</dbReference>
<dbReference type="SUPFAM" id="SSF52490">
    <property type="entry name" value="Tubulin nucleotide-binding domain-like"/>
    <property type="match status" value="1"/>
</dbReference>
<evidence type="ECO:0000256" key="5">
    <source>
        <dbReference type="HAMAP-Rule" id="MF_01946"/>
    </source>
</evidence>
<evidence type="ECO:0000313" key="10">
    <source>
        <dbReference type="Proteomes" id="UP000608850"/>
    </source>
</evidence>
<protein>
    <recommendedName>
        <fullName evidence="5">Tubulin-like protein CetZ</fullName>
    </recommendedName>
</protein>
<keyword evidence="9" id="KW-0131">Cell cycle</keyword>
<feature type="domain" description="Tubulin-like CetZ C-terminal" evidence="8">
    <location>
        <begin position="189"/>
        <end position="359"/>
    </location>
</feature>
<evidence type="ECO:0000313" key="9">
    <source>
        <dbReference type="EMBL" id="GGN09175.1"/>
    </source>
</evidence>
<comment type="subcellular location">
    <subcellularLocation>
        <location evidence="5">Cytoplasm</location>
    </subcellularLocation>
</comment>
<sequence>MKLALVGVGAVGSRMVDRILEVEADTGRAFTRGNALVCDIARTPADGFDAVPEDQRVLLGDTHERVTAEGVEGDLELAADVAGADLPEFRRALDSLAIHESDGVLLVADLGSATGSGAGSVLVEELQGLYDEPLYVLGALPADDDGGTAALNAARALRSVVPTADSTLAFDRETWPGDPERDDDPEIRALATRVATLFAAGELDSPVVAENAMDSSDLIRTLEPGGVSSIGYASTDVEPDERGFLGRLLAWFSRSTDDDEATDAAKVKSLVQRAANTRLTIPCEVSSAERALVVLSGPPSELSRRGFESARQWLEAEADTVEILAGDDPRPRSSTLEAVVIFSNVTDVPRIDTLQRRALDVQAAREGEPASDDDADDARADAASETRDADGVDAADSDSGAGDASDDAPLIEDAEAVADDASE</sequence>
<dbReference type="InterPro" id="IPR003008">
    <property type="entry name" value="Tubulin_FtsZ_GTPase"/>
</dbReference>
<dbReference type="GO" id="GO:0051301">
    <property type="term" value="P:cell division"/>
    <property type="evidence" value="ECO:0007669"/>
    <property type="project" value="UniProtKB-KW"/>
</dbReference>
<dbReference type="CDD" id="cd02202">
    <property type="entry name" value="CetZ_tubulin-like"/>
    <property type="match status" value="1"/>
</dbReference>
<comment type="function">
    <text evidence="5">Involved in cell shape control.</text>
</comment>
<dbReference type="InterPro" id="IPR032907">
    <property type="entry name" value="CetZ"/>
</dbReference>
<dbReference type="EMBL" id="BMOQ01000002">
    <property type="protein sequence ID" value="GGN09175.1"/>
    <property type="molecule type" value="Genomic_DNA"/>
</dbReference>
<dbReference type="AlphaFoldDB" id="A0A830G7E6"/>
<reference evidence="9 10" key="1">
    <citation type="journal article" date="2019" name="Int. J. Syst. Evol. Microbiol.">
        <title>The Global Catalogue of Microorganisms (GCM) 10K type strain sequencing project: providing services to taxonomists for standard genome sequencing and annotation.</title>
        <authorList>
            <consortium name="The Broad Institute Genomics Platform"/>
            <consortium name="The Broad Institute Genome Sequencing Center for Infectious Disease"/>
            <person name="Wu L."/>
            <person name="Ma J."/>
        </authorList>
    </citation>
    <scope>NUCLEOTIDE SEQUENCE [LARGE SCALE GENOMIC DNA]</scope>
    <source>
        <strain evidence="9 10">JCM 16331</strain>
    </source>
</reference>
<dbReference type="HAMAP" id="MF_01946">
    <property type="entry name" value="CetZ"/>
    <property type="match status" value="1"/>
</dbReference>
<evidence type="ECO:0000256" key="1">
    <source>
        <dbReference type="ARBA" id="ARBA00006877"/>
    </source>
</evidence>
<dbReference type="InterPro" id="IPR037103">
    <property type="entry name" value="Tubulin/FtsZ-like_C"/>
</dbReference>
<name>A0A830G7E6_9EURY</name>
<feature type="domain" description="Tubulin/FtsZ GTPase" evidence="7">
    <location>
        <begin position="4"/>
        <end position="173"/>
    </location>
</feature>
<accession>A0A830G7E6</accession>
<organism evidence="9 10">
    <name type="scientific">Halarchaeum nitratireducens</name>
    <dbReference type="NCBI Taxonomy" id="489913"/>
    <lineage>
        <taxon>Archaea</taxon>
        <taxon>Methanobacteriati</taxon>
        <taxon>Methanobacteriota</taxon>
        <taxon>Stenosarchaea group</taxon>
        <taxon>Halobacteria</taxon>
        <taxon>Halobacteriales</taxon>
        <taxon>Halobacteriaceae</taxon>
    </lineage>
</organism>
<dbReference type="GO" id="GO:0005525">
    <property type="term" value="F:GTP binding"/>
    <property type="evidence" value="ECO:0007669"/>
    <property type="project" value="UniProtKB-UniRule"/>
</dbReference>
<dbReference type="GO" id="GO:0005737">
    <property type="term" value="C:cytoplasm"/>
    <property type="evidence" value="ECO:0007669"/>
    <property type="project" value="UniProtKB-SubCell"/>
</dbReference>
<feature type="binding site" evidence="5">
    <location>
        <begin position="113"/>
        <end position="115"/>
    </location>
    <ligand>
        <name>GTP</name>
        <dbReference type="ChEBI" id="CHEBI:37565"/>
    </ligand>
</feature>
<keyword evidence="2 5" id="KW-0547">Nucleotide-binding</keyword>
<keyword evidence="9" id="KW-0132">Cell division</keyword>
<dbReference type="GO" id="GO:0003924">
    <property type="term" value="F:GTPase activity"/>
    <property type="evidence" value="ECO:0007669"/>
    <property type="project" value="InterPro"/>
</dbReference>
<dbReference type="Gene3D" id="3.40.50.1440">
    <property type="entry name" value="Tubulin/FtsZ, GTPase domain"/>
    <property type="match status" value="1"/>
</dbReference>
<evidence type="ECO:0000256" key="4">
    <source>
        <dbReference type="ARBA" id="ARBA00023134"/>
    </source>
</evidence>
<feature type="compositionally biased region" description="Acidic residues" evidence="6">
    <location>
        <begin position="404"/>
        <end position="423"/>
    </location>
</feature>
<feature type="compositionally biased region" description="Basic and acidic residues" evidence="6">
    <location>
        <begin position="377"/>
        <end position="390"/>
    </location>
</feature>
<dbReference type="RefSeq" id="WP_188877023.1">
    <property type="nucleotide sequence ID" value="NZ_BMOQ01000002.1"/>
</dbReference>
<dbReference type="GO" id="GO:0008360">
    <property type="term" value="P:regulation of cell shape"/>
    <property type="evidence" value="ECO:0007669"/>
    <property type="project" value="UniProtKB-UniRule"/>
</dbReference>
<evidence type="ECO:0000256" key="6">
    <source>
        <dbReference type="SAM" id="MobiDB-lite"/>
    </source>
</evidence>
<comment type="caution">
    <text evidence="9">The sequence shown here is derived from an EMBL/GenBank/DDBJ whole genome shotgun (WGS) entry which is preliminary data.</text>
</comment>
<evidence type="ECO:0000256" key="3">
    <source>
        <dbReference type="ARBA" id="ARBA00022960"/>
    </source>
</evidence>
<keyword evidence="5" id="KW-0963">Cytoplasm</keyword>
<dbReference type="Gene3D" id="3.30.1330.20">
    <property type="entry name" value="Tubulin/FtsZ, C-terminal domain"/>
    <property type="match status" value="1"/>
</dbReference>
<dbReference type="Pfam" id="PF21011">
    <property type="entry name" value="CetZ_C"/>
    <property type="match status" value="1"/>
</dbReference>
<keyword evidence="3 5" id="KW-0133">Cell shape</keyword>
<dbReference type="InterPro" id="IPR036525">
    <property type="entry name" value="Tubulin/FtsZ_GTPase_sf"/>
</dbReference>
<keyword evidence="10" id="KW-1185">Reference proteome</keyword>
<dbReference type="Proteomes" id="UP000608850">
    <property type="component" value="Unassembled WGS sequence"/>
</dbReference>
<proteinExistence type="inferred from homology"/>
<dbReference type="InterPro" id="IPR048737">
    <property type="entry name" value="CetZ_C"/>
</dbReference>
<gene>
    <name evidence="5" type="primary">cetZ</name>
    <name evidence="9" type="ORF">GCM10009021_05780</name>
</gene>
<comment type="caution">
    <text evidence="5">Lacks conserved residue(s) required for the propagation of feature annotation.</text>
</comment>
<comment type="similarity">
    <text evidence="1 5">Belongs to the CetZ family.</text>
</comment>